<evidence type="ECO:0000313" key="3">
    <source>
        <dbReference type="Proteomes" id="UP000564496"/>
    </source>
</evidence>
<comment type="caution">
    <text evidence="2">The sequence shown here is derived from an EMBL/GenBank/DDBJ whole genome shotgun (WGS) entry which is preliminary data.</text>
</comment>
<feature type="transmembrane region" description="Helical" evidence="1">
    <location>
        <begin position="122"/>
        <end position="147"/>
    </location>
</feature>
<keyword evidence="1" id="KW-0812">Transmembrane</keyword>
<reference evidence="2 3" key="1">
    <citation type="submission" date="2020-07" db="EMBL/GenBank/DDBJ databases">
        <title>Sequencing the genomes of 1000 actinobacteria strains.</title>
        <authorList>
            <person name="Klenk H.-P."/>
        </authorList>
    </citation>
    <scope>NUCLEOTIDE SEQUENCE [LARGE SCALE GENOMIC DNA]</scope>
    <source>
        <strain evidence="2 3">DSM 26487</strain>
    </source>
</reference>
<dbReference type="AlphaFoldDB" id="A0A7Z0DL05"/>
<gene>
    <name evidence="2" type="ORF">BJ988_002212</name>
</gene>
<keyword evidence="1" id="KW-0472">Membrane</keyword>
<feature type="transmembrane region" description="Helical" evidence="1">
    <location>
        <begin position="77"/>
        <end position="101"/>
    </location>
</feature>
<evidence type="ECO:0000313" key="2">
    <source>
        <dbReference type="EMBL" id="NYI77564.1"/>
    </source>
</evidence>
<sequence length="207" mass="22130">MTNSADLIEATAGIGRLRAAWTIAHAPVDGVPRWARIAAYSIPFVVLPSGFWRIANVVFGDGEKAGMGQVPDWLPGWAYVILLSIVAELLAFTAVGLIAAWGEVFPRWVPVLGGRTVPTLAAVIPAALGATVLTMLWTVIGVVIQIAGIKLGGDPLPHDFPGNAGGWSAFIFYLAYAPLVLWGPLLGIVTVAYWRRRHHAQSDIDET</sequence>
<evidence type="ECO:0000256" key="1">
    <source>
        <dbReference type="SAM" id="Phobius"/>
    </source>
</evidence>
<keyword evidence="1" id="KW-1133">Transmembrane helix</keyword>
<accession>A0A7Z0DL05</accession>
<keyword evidence="3" id="KW-1185">Reference proteome</keyword>
<dbReference type="Proteomes" id="UP000564496">
    <property type="component" value="Unassembled WGS sequence"/>
</dbReference>
<evidence type="ECO:0008006" key="4">
    <source>
        <dbReference type="Google" id="ProtNLM"/>
    </source>
</evidence>
<dbReference type="RefSeq" id="WP_179658037.1">
    <property type="nucleotide sequence ID" value="NZ_JACBZR010000001.1"/>
</dbReference>
<feature type="transmembrane region" description="Helical" evidence="1">
    <location>
        <begin position="167"/>
        <end position="194"/>
    </location>
</feature>
<name>A0A7Z0DL05_9ACTN</name>
<dbReference type="EMBL" id="JACBZR010000001">
    <property type="protein sequence ID" value="NYI77564.1"/>
    <property type="molecule type" value="Genomic_DNA"/>
</dbReference>
<proteinExistence type="predicted"/>
<protein>
    <recommendedName>
        <fullName evidence="4">DUF3995 domain-containing protein</fullName>
    </recommendedName>
</protein>
<organism evidence="2 3">
    <name type="scientific">Nocardioides panzhihuensis</name>
    <dbReference type="NCBI Taxonomy" id="860243"/>
    <lineage>
        <taxon>Bacteria</taxon>
        <taxon>Bacillati</taxon>
        <taxon>Actinomycetota</taxon>
        <taxon>Actinomycetes</taxon>
        <taxon>Propionibacteriales</taxon>
        <taxon>Nocardioidaceae</taxon>
        <taxon>Nocardioides</taxon>
    </lineage>
</organism>